<dbReference type="InterPro" id="IPR000683">
    <property type="entry name" value="Gfo/Idh/MocA-like_OxRdtase_N"/>
</dbReference>
<dbReference type="RefSeq" id="WP_209971580.1">
    <property type="nucleotide sequence ID" value="NZ_JAGGLB010000006.1"/>
</dbReference>
<feature type="domain" description="GFO/IDH/MocA-like oxidoreductase" evidence="2">
    <location>
        <begin position="127"/>
        <end position="242"/>
    </location>
</feature>
<evidence type="ECO:0000313" key="3">
    <source>
        <dbReference type="EMBL" id="MBP1990828.1"/>
    </source>
</evidence>
<reference evidence="3 4" key="1">
    <citation type="submission" date="2021-03" db="EMBL/GenBank/DDBJ databases">
        <title>Genomic Encyclopedia of Type Strains, Phase IV (KMG-IV): sequencing the most valuable type-strain genomes for metagenomic binning, comparative biology and taxonomic classification.</title>
        <authorList>
            <person name="Goeker M."/>
        </authorList>
    </citation>
    <scope>NUCLEOTIDE SEQUENCE [LARGE SCALE GENOMIC DNA]</scope>
    <source>
        <strain evidence="3 4">DSM 26048</strain>
    </source>
</reference>
<dbReference type="Pfam" id="PF01408">
    <property type="entry name" value="GFO_IDH_MocA"/>
    <property type="match status" value="1"/>
</dbReference>
<dbReference type="InterPro" id="IPR055170">
    <property type="entry name" value="GFO_IDH_MocA-like_dom"/>
</dbReference>
<evidence type="ECO:0000313" key="4">
    <source>
        <dbReference type="Proteomes" id="UP001519287"/>
    </source>
</evidence>
<dbReference type="InterPro" id="IPR051450">
    <property type="entry name" value="Gfo/Idh/MocA_Oxidoreductases"/>
</dbReference>
<dbReference type="Gene3D" id="3.40.50.720">
    <property type="entry name" value="NAD(P)-binding Rossmann-like Domain"/>
    <property type="match status" value="1"/>
</dbReference>
<dbReference type="Gene3D" id="3.30.360.10">
    <property type="entry name" value="Dihydrodipicolinate Reductase, domain 2"/>
    <property type="match status" value="1"/>
</dbReference>
<protein>
    <submittedName>
        <fullName evidence="3">Dehydrogenase</fullName>
    </submittedName>
</protein>
<dbReference type="SUPFAM" id="SSF51735">
    <property type="entry name" value="NAD(P)-binding Rossmann-fold domains"/>
    <property type="match status" value="1"/>
</dbReference>
<evidence type="ECO:0000259" key="1">
    <source>
        <dbReference type="Pfam" id="PF01408"/>
    </source>
</evidence>
<accession>A0ABS4ITE8</accession>
<name>A0ABS4ITE8_9BACL</name>
<dbReference type="InterPro" id="IPR036291">
    <property type="entry name" value="NAD(P)-bd_dom_sf"/>
</dbReference>
<comment type="caution">
    <text evidence="3">The sequence shown here is derived from an EMBL/GenBank/DDBJ whole genome shotgun (WGS) entry which is preliminary data.</text>
</comment>
<dbReference type="PANTHER" id="PTHR43377:SF1">
    <property type="entry name" value="BILIVERDIN REDUCTASE A"/>
    <property type="match status" value="1"/>
</dbReference>
<dbReference type="Pfam" id="PF22725">
    <property type="entry name" value="GFO_IDH_MocA_C3"/>
    <property type="match status" value="1"/>
</dbReference>
<dbReference type="SUPFAM" id="SSF55347">
    <property type="entry name" value="Glyceraldehyde-3-phosphate dehydrogenase-like, C-terminal domain"/>
    <property type="match status" value="1"/>
</dbReference>
<gene>
    <name evidence="3" type="ORF">J2Z66_002434</name>
</gene>
<dbReference type="Proteomes" id="UP001519287">
    <property type="component" value="Unassembled WGS sequence"/>
</dbReference>
<dbReference type="PANTHER" id="PTHR43377">
    <property type="entry name" value="BILIVERDIN REDUCTASE A"/>
    <property type="match status" value="1"/>
</dbReference>
<organism evidence="3 4">
    <name type="scientific">Paenibacillus eucommiae</name>
    <dbReference type="NCBI Taxonomy" id="1355755"/>
    <lineage>
        <taxon>Bacteria</taxon>
        <taxon>Bacillati</taxon>
        <taxon>Bacillota</taxon>
        <taxon>Bacilli</taxon>
        <taxon>Bacillales</taxon>
        <taxon>Paenibacillaceae</taxon>
        <taxon>Paenibacillus</taxon>
    </lineage>
</organism>
<evidence type="ECO:0000259" key="2">
    <source>
        <dbReference type="Pfam" id="PF22725"/>
    </source>
</evidence>
<dbReference type="EMBL" id="JAGGLB010000006">
    <property type="protein sequence ID" value="MBP1990828.1"/>
    <property type="molecule type" value="Genomic_DNA"/>
</dbReference>
<proteinExistence type="predicted"/>
<keyword evidence="4" id="KW-1185">Reference proteome</keyword>
<sequence length="328" mass="37247">MKVAIVGGGGMGRQHLEVYRLMKDVEVVAVVDPDVENVRSLINDDSIAIYASLDELLACIKINMVDICAPTYLHCELAIQAMEQGIHVICEKPISLTVDEASEMNRVAECNQVQFMVAQVIRFWPEYQHLKQVFDEQTYGTLLQLQMSRISPTPHWSWDNWMLNREKSGGCPLDLHIHDTDFILHLLGKPKSVTSIESITDGIMDYLSTQYEYDGMLVQAEAGFYAASIPFTMSFNAVFEKATLQYKNYRLTTYEHNKEPIVVDVTQSPGETLEEKKAIQAVHGYYNEIRYFLDCLNENKHPSICTPDSSMESLKIVYKELESAAAQK</sequence>
<feature type="domain" description="Gfo/Idh/MocA-like oxidoreductase N-terminal" evidence="1">
    <location>
        <begin position="1"/>
        <end position="118"/>
    </location>
</feature>